<comment type="caution">
    <text evidence="9">The sequence shown here is derived from an EMBL/GenBank/DDBJ whole genome shotgun (WGS) entry which is preliminary data.</text>
</comment>
<feature type="region of interest" description="Disordered" evidence="8">
    <location>
        <begin position="154"/>
        <end position="237"/>
    </location>
</feature>
<evidence type="ECO:0000256" key="3">
    <source>
        <dbReference type="ARBA" id="ARBA00022490"/>
    </source>
</evidence>
<keyword evidence="5 7" id="KW-0175">Coiled coil</keyword>
<keyword evidence="10" id="KW-1185">Reference proteome</keyword>
<keyword evidence="6" id="KW-0131">Cell cycle</keyword>
<evidence type="ECO:0000256" key="7">
    <source>
        <dbReference type="SAM" id="Coils"/>
    </source>
</evidence>
<evidence type="ECO:0000256" key="4">
    <source>
        <dbReference type="ARBA" id="ARBA00022618"/>
    </source>
</evidence>
<comment type="subcellular location">
    <subcellularLocation>
        <location evidence="1">Cytoplasm</location>
    </subcellularLocation>
</comment>
<dbReference type="NCBIfam" id="TIGR03544">
    <property type="entry name" value="DivI1A_domain"/>
    <property type="match status" value="1"/>
</dbReference>
<evidence type="ECO:0000256" key="8">
    <source>
        <dbReference type="SAM" id="MobiDB-lite"/>
    </source>
</evidence>
<feature type="compositionally biased region" description="Low complexity" evidence="8">
    <location>
        <begin position="188"/>
        <end position="202"/>
    </location>
</feature>
<evidence type="ECO:0000256" key="5">
    <source>
        <dbReference type="ARBA" id="ARBA00023054"/>
    </source>
</evidence>
<dbReference type="InterPro" id="IPR007793">
    <property type="entry name" value="DivIVA_fam"/>
</dbReference>
<organism evidence="9 10">
    <name type="scientific">Yanshouia hominis</name>
    <dbReference type="NCBI Taxonomy" id="2763673"/>
    <lineage>
        <taxon>Bacteria</taxon>
        <taxon>Bacillati</taxon>
        <taxon>Bacillota</taxon>
        <taxon>Clostridia</taxon>
        <taxon>Eubacteriales</taxon>
        <taxon>Oscillospiraceae</taxon>
        <taxon>Yanshouia</taxon>
    </lineage>
</organism>
<comment type="similarity">
    <text evidence="2">Belongs to the DivIVA family.</text>
</comment>
<evidence type="ECO:0000256" key="6">
    <source>
        <dbReference type="ARBA" id="ARBA00023306"/>
    </source>
</evidence>
<dbReference type="InterPro" id="IPR019933">
    <property type="entry name" value="DivIVA_domain"/>
</dbReference>
<feature type="compositionally biased region" description="Acidic residues" evidence="8">
    <location>
        <begin position="206"/>
        <end position="234"/>
    </location>
</feature>
<dbReference type="PANTHER" id="PTHR35794">
    <property type="entry name" value="CELL DIVISION PROTEIN DIVIVA"/>
    <property type="match status" value="1"/>
</dbReference>
<sequence>MLTPKEISEKTFDKTFGFGYRMDDVDAYLDEAAKSMTELLGQNADLEKKLEVLADKLTEYREDEESLRTALLGAQKLGDSVIRESKTKAEIIMRDATIKAEAMVNNAKRQIEREQEGLTRIQKEVASFKNRLLDLYKQHLELISALPGQIEKADAAVQSAETSAPSEPEIPPAVPVPEPPVPEPAAPAQPESSFAPPSSEPASPAPDEEVVPPFFGEDEPEEPDFAQDDEEEEQPVVTSKFGELKFGSAFKIPHNDKKPKFK</sequence>
<accession>A0ABR7NIF8</accession>
<evidence type="ECO:0000313" key="9">
    <source>
        <dbReference type="EMBL" id="MBC8576203.1"/>
    </source>
</evidence>
<dbReference type="RefSeq" id="WP_262399744.1">
    <property type="nucleotide sequence ID" value="NZ_JACRTB010000009.1"/>
</dbReference>
<dbReference type="EMBL" id="JACRTB010000009">
    <property type="protein sequence ID" value="MBC8576203.1"/>
    <property type="molecule type" value="Genomic_DNA"/>
</dbReference>
<keyword evidence="3" id="KW-0963">Cytoplasm</keyword>
<name>A0ABR7NIF8_9FIRM</name>
<reference evidence="9 10" key="1">
    <citation type="submission" date="2020-08" db="EMBL/GenBank/DDBJ databases">
        <title>Genome public.</title>
        <authorList>
            <person name="Liu C."/>
            <person name="Sun Q."/>
        </authorList>
    </citation>
    <scope>NUCLEOTIDE SEQUENCE [LARGE SCALE GENOMIC DNA]</scope>
    <source>
        <strain evidence="9 10">BX1</strain>
    </source>
</reference>
<feature type="coiled-coil region" evidence="7">
    <location>
        <begin position="104"/>
        <end position="131"/>
    </location>
</feature>
<dbReference type="Gene3D" id="6.10.250.660">
    <property type="match status" value="1"/>
</dbReference>
<proteinExistence type="inferred from homology"/>
<dbReference type="Pfam" id="PF05103">
    <property type="entry name" value="DivIVA"/>
    <property type="match status" value="1"/>
</dbReference>
<evidence type="ECO:0000256" key="1">
    <source>
        <dbReference type="ARBA" id="ARBA00004496"/>
    </source>
</evidence>
<feature type="compositionally biased region" description="Pro residues" evidence="8">
    <location>
        <begin position="168"/>
        <end position="187"/>
    </location>
</feature>
<feature type="coiled-coil region" evidence="7">
    <location>
        <begin position="29"/>
        <end position="70"/>
    </location>
</feature>
<evidence type="ECO:0000256" key="2">
    <source>
        <dbReference type="ARBA" id="ARBA00009008"/>
    </source>
</evidence>
<dbReference type="PANTHER" id="PTHR35794:SF2">
    <property type="entry name" value="CELL DIVISION PROTEIN DIVIVA"/>
    <property type="match status" value="1"/>
</dbReference>
<dbReference type="Proteomes" id="UP000658131">
    <property type="component" value="Unassembled WGS sequence"/>
</dbReference>
<gene>
    <name evidence="9" type="ORF">H8717_07250</name>
</gene>
<evidence type="ECO:0000313" key="10">
    <source>
        <dbReference type="Proteomes" id="UP000658131"/>
    </source>
</evidence>
<keyword evidence="4" id="KW-0132">Cell division</keyword>
<protein>
    <submittedName>
        <fullName evidence="9">DivIVA domain-containing protein</fullName>
    </submittedName>
</protein>